<dbReference type="InterPro" id="IPR036135">
    <property type="entry name" value="MoeA_linker/N_sf"/>
</dbReference>
<dbReference type="PROSITE" id="PS01078">
    <property type="entry name" value="MOCF_BIOSYNTHESIS_1"/>
    <property type="match status" value="1"/>
</dbReference>
<dbReference type="Pfam" id="PF00994">
    <property type="entry name" value="MoCF_biosynth"/>
    <property type="match status" value="2"/>
</dbReference>
<keyword evidence="5" id="KW-0460">Magnesium</keyword>
<dbReference type="InterPro" id="IPR038987">
    <property type="entry name" value="MoeA-like"/>
</dbReference>
<comment type="similarity">
    <text evidence="5">Belongs to the MoeA family.</text>
</comment>
<dbReference type="Gene3D" id="1.10.3340.10">
    <property type="entry name" value="SMc04008-like"/>
    <property type="match status" value="1"/>
</dbReference>
<dbReference type="PANTHER" id="PTHR10192:SF5">
    <property type="entry name" value="GEPHYRIN"/>
    <property type="match status" value="1"/>
</dbReference>
<keyword evidence="4 5" id="KW-0501">Molybdenum cofactor biosynthesis</keyword>
<dbReference type="InterPro" id="IPR036688">
    <property type="entry name" value="MoeA_C_domain_IV_sf"/>
</dbReference>
<dbReference type="InterPro" id="IPR036810">
    <property type="entry name" value="SMc04008-like_sf"/>
</dbReference>
<dbReference type="GO" id="GO:0005524">
    <property type="term" value="F:ATP binding"/>
    <property type="evidence" value="ECO:0007669"/>
    <property type="project" value="UniProtKB-UniRule"/>
</dbReference>
<gene>
    <name evidence="7" type="ORF">Pmar_PMAR024690</name>
</gene>
<evidence type="ECO:0000313" key="7">
    <source>
        <dbReference type="EMBL" id="EEQ97249.1"/>
    </source>
</evidence>
<comment type="similarity">
    <text evidence="2">In the N-terminal section; belongs to the MoaB/Mog family.</text>
</comment>
<keyword evidence="5" id="KW-0808">Transferase</keyword>
<feature type="domain" description="MoaB/Mog" evidence="6">
    <location>
        <begin position="134"/>
        <end position="267"/>
    </location>
</feature>
<dbReference type="Gene3D" id="3.90.105.10">
    <property type="entry name" value="Molybdopterin biosynthesis moea protein, domain 2"/>
    <property type="match status" value="1"/>
</dbReference>
<sequence>MDGFLVRPVGETHPSVKKMSGIPYRELRIISNITAGHGVATVAEHCDATYVTTGTLVENADLAVVKIEDCDVSGDTVIVPVTGVVAGLNLRSVGSDIKKDELIARRGAVLTPALLAALEGVSAIVELLPVVKIAIVSSGDELVKKEVPDTNGPMLQGLLCERFGNAVEVNRLLPLEDDYNVIRKVLLEVAATNDVVITTGAVSKGSKDYIKKILEKDGKVHFGEVCLKPGKPTTFATLRETPFFGLPGNPASAYVTFFVFVEPFLRALLTADGKMENFQQFYATVAENMQQTDPMRPEYVRVTASVTPSGQIVASGTTGGDTQRSSRLLSCVGVNALVKLPAGGELVHKGARVPCVLTGRAELGNGGEDEVDDDVKAEAFAFRRLVSWLQTRTDVQNIDLMNLAGFCRNCLSKWYAEGRGVDVDEAKERVYGEESNYIYSYSNTAQVVVVPDEILSIQSAITDLRVHHGCNLVITTGGTGFAPRDVTPEAVVSMIEKRATGIEHMLLRCCRDRSKSGKFVYLSRPVAGVLKGDTACLVVTLPGSRRAVEEILGDSEVVDVLMEAARIAVWKKRSFYDYNSG</sequence>
<dbReference type="InterPro" id="IPR023163">
    <property type="entry name" value="SMc04008-like_domain"/>
</dbReference>
<dbReference type="Pfam" id="PF06844">
    <property type="entry name" value="DUF1244"/>
    <property type="match status" value="1"/>
</dbReference>
<dbReference type="AlphaFoldDB" id="C5M119"/>
<comment type="pathway">
    <text evidence="1 5">Cofactor biosynthesis; molybdopterin biosynthesis.</text>
</comment>
<dbReference type="UniPathway" id="UPA00344"/>
<dbReference type="Pfam" id="PF03453">
    <property type="entry name" value="MoeA_N"/>
    <property type="match status" value="1"/>
</dbReference>
<comment type="catalytic activity">
    <reaction evidence="5">
        <text>adenylyl-molybdopterin + molybdate = Mo-molybdopterin + AMP + H(+)</text>
        <dbReference type="Rhea" id="RHEA:35047"/>
        <dbReference type="ChEBI" id="CHEBI:15378"/>
        <dbReference type="ChEBI" id="CHEBI:36264"/>
        <dbReference type="ChEBI" id="CHEBI:62727"/>
        <dbReference type="ChEBI" id="CHEBI:71302"/>
        <dbReference type="ChEBI" id="CHEBI:456215"/>
    </reaction>
</comment>
<dbReference type="GO" id="GO:0046872">
    <property type="term" value="F:metal ion binding"/>
    <property type="evidence" value="ECO:0007669"/>
    <property type="project" value="UniProtKB-UniRule"/>
</dbReference>
<dbReference type="GO" id="GO:0061599">
    <property type="term" value="F:molybdopterin molybdotransferase activity"/>
    <property type="evidence" value="ECO:0007669"/>
    <property type="project" value="UniProtKB-UniRule"/>
</dbReference>
<dbReference type="GO" id="GO:0006777">
    <property type="term" value="P:Mo-molybdopterin cofactor biosynthetic process"/>
    <property type="evidence" value="ECO:0007669"/>
    <property type="project" value="UniProtKB-UniRule"/>
</dbReference>
<dbReference type="GO" id="GO:0005829">
    <property type="term" value="C:cytosol"/>
    <property type="evidence" value="ECO:0007669"/>
    <property type="project" value="TreeGrafter"/>
</dbReference>
<dbReference type="OrthoDB" id="449079at2759"/>
<comment type="function">
    <text evidence="5">Catalyzes two steps in the biosynthesis of the molybdenum cofactor. In the first step, molybdopterin is adenylated. Subsequently, molybdate is inserted into adenylated molybdopterin and AMP is released.</text>
</comment>
<evidence type="ECO:0000256" key="1">
    <source>
        <dbReference type="ARBA" id="ARBA00005046"/>
    </source>
</evidence>
<evidence type="ECO:0000256" key="3">
    <source>
        <dbReference type="ARBA" id="ARBA00008339"/>
    </source>
</evidence>
<dbReference type="SUPFAM" id="SSF158757">
    <property type="entry name" value="SMc04008-like"/>
    <property type="match status" value="1"/>
</dbReference>
<comment type="catalytic activity">
    <reaction evidence="5">
        <text>molybdopterin + ATP + H(+) = adenylyl-molybdopterin + diphosphate</text>
        <dbReference type="Rhea" id="RHEA:31331"/>
        <dbReference type="ChEBI" id="CHEBI:15378"/>
        <dbReference type="ChEBI" id="CHEBI:30616"/>
        <dbReference type="ChEBI" id="CHEBI:33019"/>
        <dbReference type="ChEBI" id="CHEBI:58698"/>
        <dbReference type="ChEBI" id="CHEBI:62727"/>
    </reaction>
</comment>
<dbReference type="EMBL" id="GG687290">
    <property type="protein sequence ID" value="EEQ97249.1"/>
    <property type="molecule type" value="Genomic_DNA"/>
</dbReference>
<dbReference type="PANTHER" id="PTHR10192">
    <property type="entry name" value="MOLYBDOPTERIN BIOSYNTHESIS PROTEIN"/>
    <property type="match status" value="1"/>
</dbReference>
<protein>
    <submittedName>
        <fullName evidence="7">Molybdopterin biosynthesis protein moeA, putative</fullName>
    </submittedName>
</protein>
<dbReference type="GO" id="GO:0061598">
    <property type="term" value="F:molybdopterin adenylyltransferase activity"/>
    <property type="evidence" value="ECO:0007669"/>
    <property type="project" value="UniProtKB-UniRule"/>
</dbReference>
<dbReference type="InterPro" id="IPR005110">
    <property type="entry name" value="MoeA_linker/N"/>
</dbReference>
<dbReference type="SUPFAM" id="SSF63882">
    <property type="entry name" value="MoeA N-terminal region -like"/>
    <property type="match status" value="1"/>
</dbReference>
<dbReference type="PROSITE" id="PS01079">
    <property type="entry name" value="MOCF_BIOSYNTHESIS_2"/>
    <property type="match status" value="1"/>
</dbReference>
<dbReference type="InterPro" id="IPR001453">
    <property type="entry name" value="MoaB/Mog_dom"/>
</dbReference>
<accession>C5M119</accession>
<dbReference type="SUPFAM" id="SSF63867">
    <property type="entry name" value="MoeA C-terminal domain-like"/>
    <property type="match status" value="1"/>
</dbReference>
<dbReference type="OMA" id="HRAIVRW"/>
<dbReference type="Pfam" id="PF03454">
    <property type="entry name" value="MoeA_C"/>
    <property type="match status" value="1"/>
</dbReference>
<comment type="similarity">
    <text evidence="3">In the C-terminal section; belongs to the MoeA family.</text>
</comment>
<evidence type="ECO:0000256" key="5">
    <source>
        <dbReference type="RuleBase" id="RU365090"/>
    </source>
</evidence>
<dbReference type="CDD" id="cd00887">
    <property type="entry name" value="MoeA"/>
    <property type="match status" value="1"/>
</dbReference>
<dbReference type="GeneID" id="9054397"/>
<dbReference type="SUPFAM" id="SSF53218">
    <property type="entry name" value="Molybdenum cofactor biosynthesis proteins"/>
    <property type="match status" value="2"/>
</dbReference>
<dbReference type="Gene3D" id="2.170.190.11">
    <property type="entry name" value="Molybdopterin biosynthesis moea protein, domain 3"/>
    <property type="match status" value="1"/>
</dbReference>
<evidence type="ECO:0000313" key="8">
    <source>
        <dbReference type="Proteomes" id="UP000007800"/>
    </source>
</evidence>
<evidence type="ECO:0000256" key="4">
    <source>
        <dbReference type="ARBA" id="ARBA00023150"/>
    </source>
</evidence>
<dbReference type="InterPro" id="IPR036425">
    <property type="entry name" value="MoaB/Mog-like_dom_sf"/>
</dbReference>
<feature type="domain" description="MoaB/Mog" evidence="6">
    <location>
        <begin position="428"/>
        <end position="563"/>
    </location>
</feature>
<keyword evidence="8" id="KW-1185">Reference proteome</keyword>
<name>C5M119_PERM5</name>
<evidence type="ECO:0000256" key="2">
    <source>
        <dbReference type="ARBA" id="ARBA00007589"/>
    </source>
</evidence>
<comment type="cofactor">
    <cofactor evidence="5">
        <name>Mg(2+)</name>
        <dbReference type="ChEBI" id="CHEBI:18420"/>
    </cofactor>
</comment>
<keyword evidence="5" id="KW-0500">Molybdenum</keyword>
<dbReference type="RefSeq" id="XP_002764532.1">
    <property type="nucleotide sequence ID" value="XM_002764486.1"/>
</dbReference>
<keyword evidence="5" id="KW-0479">Metal-binding</keyword>
<dbReference type="InParanoid" id="C5M119"/>
<proteinExistence type="inferred from homology"/>
<dbReference type="Gene3D" id="2.40.340.10">
    <property type="entry name" value="MoeA, C-terminal, domain IV"/>
    <property type="match status" value="1"/>
</dbReference>
<reference evidence="7 8" key="1">
    <citation type="submission" date="2008-07" db="EMBL/GenBank/DDBJ databases">
        <authorList>
            <person name="El-Sayed N."/>
            <person name="Caler E."/>
            <person name="Inman J."/>
            <person name="Amedeo P."/>
            <person name="Hass B."/>
            <person name="Wortman J."/>
        </authorList>
    </citation>
    <scope>NUCLEOTIDE SEQUENCE [LARGE SCALE GENOMIC DNA]</scope>
    <source>
        <strain evidence="8">ATCC 50983 / TXsc</strain>
    </source>
</reference>
<dbReference type="InterPro" id="IPR008284">
    <property type="entry name" value="MoCF_biosynth_CS"/>
</dbReference>
<dbReference type="NCBIfam" id="TIGR00177">
    <property type="entry name" value="molyb_syn"/>
    <property type="match status" value="1"/>
</dbReference>
<dbReference type="Gene3D" id="3.40.980.10">
    <property type="entry name" value="MoaB/Mog-like domain"/>
    <property type="match status" value="2"/>
</dbReference>
<dbReference type="InterPro" id="IPR005111">
    <property type="entry name" value="MoeA_C_domain_IV"/>
</dbReference>
<organism evidence="8">
    <name type="scientific">Perkinsus marinus (strain ATCC 50983 / TXsc)</name>
    <dbReference type="NCBI Taxonomy" id="423536"/>
    <lineage>
        <taxon>Eukaryota</taxon>
        <taxon>Sar</taxon>
        <taxon>Alveolata</taxon>
        <taxon>Perkinsozoa</taxon>
        <taxon>Perkinsea</taxon>
        <taxon>Perkinsida</taxon>
        <taxon>Perkinsidae</taxon>
        <taxon>Perkinsus</taxon>
    </lineage>
</organism>
<dbReference type="SMART" id="SM00852">
    <property type="entry name" value="MoCF_biosynth"/>
    <property type="match status" value="2"/>
</dbReference>
<evidence type="ECO:0000259" key="6">
    <source>
        <dbReference type="SMART" id="SM00852"/>
    </source>
</evidence>
<dbReference type="Proteomes" id="UP000007800">
    <property type="component" value="Unassembled WGS sequence"/>
</dbReference>